<evidence type="ECO:0000313" key="1">
    <source>
        <dbReference type="EMBL" id="PWN46932.1"/>
    </source>
</evidence>
<accession>A0ACD0NMD0</accession>
<proteinExistence type="predicted"/>
<name>A0ACD0NMD0_9BASI</name>
<protein>
    <submittedName>
        <fullName evidence="1">Uncharacterized protein</fullName>
    </submittedName>
</protein>
<evidence type="ECO:0000313" key="2">
    <source>
        <dbReference type="Proteomes" id="UP000245626"/>
    </source>
</evidence>
<reference evidence="1 2" key="1">
    <citation type="journal article" date="2018" name="Mol. Biol. Evol.">
        <title>Broad Genomic Sampling Reveals a Smut Pathogenic Ancestry of the Fungal Clade Ustilaginomycotina.</title>
        <authorList>
            <person name="Kijpornyongpan T."/>
            <person name="Mondo S.J."/>
            <person name="Barry K."/>
            <person name="Sandor L."/>
            <person name="Lee J."/>
            <person name="Lipzen A."/>
            <person name="Pangilinan J."/>
            <person name="LaButti K."/>
            <person name="Hainaut M."/>
            <person name="Henrissat B."/>
            <person name="Grigoriev I.V."/>
            <person name="Spatafora J.W."/>
            <person name="Aime M.C."/>
        </authorList>
    </citation>
    <scope>NUCLEOTIDE SEQUENCE [LARGE SCALE GENOMIC DNA]</scope>
    <source>
        <strain evidence="1 2">SA 807</strain>
    </source>
</reference>
<dbReference type="EMBL" id="KZ820626">
    <property type="protein sequence ID" value="PWN46932.1"/>
    <property type="molecule type" value="Genomic_DNA"/>
</dbReference>
<organism evidence="1 2">
    <name type="scientific">Violaceomyces palustris</name>
    <dbReference type="NCBI Taxonomy" id="1673888"/>
    <lineage>
        <taxon>Eukaryota</taxon>
        <taxon>Fungi</taxon>
        <taxon>Dikarya</taxon>
        <taxon>Basidiomycota</taxon>
        <taxon>Ustilaginomycotina</taxon>
        <taxon>Ustilaginomycetes</taxon>
        <taxon>Violaceomycetales</taxon>
        <taxon>Violaceomycetaceae</taxon>
        <taxon>Violaceomyces</taxon>
    </lineage>
</organism>
<gene>
    <name evidence="1" type="ORF">IE53DRAFT_282349</name>
</gene>
<sequence>MENVMDKLLKSLGTFDLQPSEDGLESDGEGEEEVVVVLNVVIEVVWFRIEVEVEVEVELEFPTVVGRERELVLVSLKQPSNPSPSPATLNLSPIPLPTTTFLSSNPYPRISSTEILTSSPPSNSTGYQVRLKVPSGWVPNLLITSPSPSLTTLTLKGPPEGYLVKFQESWDNEHSSNPGEGWLIRMGSKGWFPPSVLSVQPTLSIVRRRTRRRDRVETFPQLPLLSFLSSIFPRLRWVSRCLVGEGGFLLLGRSKDGVRFYSFFSLPDGTPLPSR</sequence>
<dbReference type="Proteomes" id="UP000245626">
    <property type="component" value="Unassembled WGS sequence"/>
</dbReference>
<keyword evidence="2" id="KW-1185">Reference proteome</keyword>